<dbReference type="GO" id="GO:0003723">
    <property type="term" value="F:RNA binding"/>
    <property type="evidence" value="ECO:0007669"/>
    <property type="project" value="UniProtKB-UniRule"/>
</dbReference>
<comment type="subcellular location">
    <subcellularLocation>
        <location evidence="6">Cytoplasm</location>
    </subcellularLocation>
</comment>
<sequence>MFKKIEFEAKTLSDAHKKATEALRVSVDKIKLTVLKEKKGILGIGASTLYLAEVDIDLATEGKKYLDDILSALEIETKMEMRSLNGNEFYYRIESEHNALLIGKEGKTLLSLQTILRSYLSTYTESPIRVTLDIGNYNENRKKQLEILATKTAKRVIQTKKEVVLEPMSSFDRRVVHSKLSDWRDVETESRGEGENRRLVIKLKK</sequence>
<protein>
    <recommendedName>
        <fullName evidence="6">RNA-binding protein KhpB</fullName>
    </recommendedName>
    <alternativeName>
        <fullName evidence="6">RNA-binding protein EloR</fullName>
    </alternativeName>
</protein>
<organism evidence="8 9">
    <name type="scientific">Alteracholeplasma palmae (strain ATCC 49389 / J233)</name>
    <name type="common">Acholeplasma palmae</name>
    <dbReference type="NCBI Taxonomy" id="1318466"/>
    <lineage>
        <taxon>Bacteria</taxon>
        <taxon>Bacillati</taxon>
        <taxon>Mycoplasmatota</taxon>
        <taxon>Mollicutes</taxon>
        <taxon>Acholeplasmatales</taxon>
        <taxon>Acholeplasmataceae</taxon>
        <taxon>Acholeplasma</taxon>
    </lineage>
</organism>
<comment type="subunit">
    <text evidence="6">Forms a complex with KhpA.</text>
</comment>
<comment type="caution">
    <text evidence="6">Lacks conserved residue(s) required for the propagation of feature annotation.</text>
</comment>
<dbReference type="SMART" id="SM01245">
    <property type="entry name" value="Jag_N"/>
    <property type="match status" value="1"/>
</dbReference>
<dbReference type="GO" id="GO:0008360">
    <property type="term" value="P:regulation of cell shape"/>
    <property type="evidence" value="ECO:0007669"/>
    <property type="project" value="UniProtKB-KW"/>
</dbReference>
<dbReference type="HAMAP" id="MF_00867">
    <property type="entry name" value="KhpB"/>
    <property type="match status" value="1"/>
</dbReference>
<dbReference type="STRING" id="1318466.BN85414380"/>
<dbReference type="SUPFAM" id="SSF82708">
    <property type="entry name" value="R3H domain"/>
    <property type="match status" value="1"/>
</dbReference>
<keyword evidence="2 6" id="KW-0694">RNA-binding</keyword>
<dbReference type="CDD" id="cd02414">
    <property type="entry name" value="KH-II_Jag"/>
    <property type="match status" value="1"/>
</dbReference>
<gene>
    <name evidence="6" type="primary">khpB</name>
    <name evidence="6" type="synonym">eloR</name>
    <name evidence="8" type="ORF">BN85414380</name>
</gene>
<evidence type="ECO:0000313" key="8">
    <source>
        <dbReference type="EMBL" id="CCV65015.1"/>
    </source>
</evidence>
<evidence type="ECO:0000256" key="4">
    <source>
        <dbReference type="ARBA" id="ARBA00023186"/>
    </source>
</evidence>
<accession>U4KQR0</accession>
<dbReference type="EMBL" id="FO681347">
    <property type="protein sequence ID" value="CCV65015.1"/>
    <property type="molecule type" value="Genomic_DNA"/>
</dbReference>
<keyword evidence="3 6" id="KW-0133">Cell shape</keyword>
<comment type="similarity">
    <text evidence="6">Belongs to the KhpB RNA-binding protein family.</text>
</comment>
<dbReference type="PANTHER" id="PTHR35800">
    <property type="entry name" value="PROTEIN JAG"/>
    <property type="match status" value="1"/>
</dbReference>
<dbReference type="InterPro" id="IPR038247">
    <property type="entry name" value="Jag_N_dom_sf"/>
</dbReference>
<dbReference type="InterPro" id="IPR038008">
    <property type="entry name" value="Jag_KH"/>
</dbReference>
<dbReference type="InterPro" id="IPR036867">
    <property type="entry name" value="R3H_dom_sf"/>
</dbReference>
<proteinExistence type="inferred from homology"/>
<evidence type="ECO:0000313" key="9">
    <source>
        <dbReference type="Proteomes" id="UP000032740"/>
    </source>
</evidence>
<dbReference type="CDD" id="cd02644">
    <property type="entry name" value="R3H_jag"/>
    <property type="match status" value="1"/>
</dbReference>
<dbReference type="GO" id="GO:0071555">
    <property type="term" value="P:cell wall organization"/>
    <property type="evidence" value="ECO:0007669"/>
    <property type="project" value="UniProtKB-KW"/>
</dbReference>
<dbReference type="InterPro" id="IPR034079">
    <property type="entry name" value="R3H_KhpB"/>
</dbReference>
<keyword evidence="1 6" id="KW-0963">Cytoplasm</keyword>
<reference evidence="8 9" key="1">
    <citation type="journal article" date="2013" name="J. Mol. Microbiol. Biotechnol.">
        <title>Analysis of the Complete Genomes of Acholeplasma brassicae , A. palmae and A. laidlawii and Their Comparison to the Obligate Parasites from ' Candidatus Phytoplasma'.</title>
        <authorList>
            <person name="Kube M."/>
            <person name="Siewert C."/>
            <person name="Migdoll A.M."/>
            <person name="Duduk B."/>
            <person name="Holz S."/>
            <person name="Rabus R."/>
            <person name="Seemuller E."/>
            <person name="Mitrovic J."/>
            <person name="Muller I."/>
            <person name="Buttner C."/>
            <person name="Reinhardt R."/>
        </authorList>
    </citation>
    <scope>NUCLEOTIDE SEQUENCE [LARGE SCALE GENOMIC DNA]</scope>
    <source>
        <strain evidence="8 9">J233</strain>
    </source>
</reference>
<evidence type="ECO:0000256" key="1">
    <source>
        <dbReference type="ARBA" id="ARBA00022490"/>
    </source>
</evidence>
<keyword evidence="5 6" id="KW-0961">Cell wall biogenesis/degradation</keyword>
<dbReference type="OrthoDB" id="9794483at2"/>
<comment type="function">
    <text evidence="6">A probable RNA chaperone. Forms a complex with KhpA which binds to cellular RNA and controls its expression. Plays a role in peptidoglycan (PG) homeostasis and cell length regulation.</text>
</comment>
<dbReference type="InterPro" id="IPR032782">
    <property type="entry name" value="KhpB_N"/>
</dbReference>
<dbReference type="InterPro" id="IPR015946">
    <property type="entry name" value="KH_dom-like_a/b"/>
</dbReference>
<dbReference type="AlphaFoldDB" id="U4KQR0"/>
<dbReference type="KEGG" id="apal:BN85414380"/>
<dbReference type="NCBIfam" id="NF041568">
    <property type="entry name" value="Jag_EloR"/>
    <property type="match status" value="1"/>
</dbReference>
<dbReference type="RefSeq" id="WP_030003898.1">
    <property type="nucleotide sequence ID" value="NC_022538.1"/>
</dbReference>
<dbReference type="GO" id="GO:0005737">
    <property type="term" value="C:cytoplasm"/>
    <property type="evidence" value="ECO:0007669"/>
    <property type="project" value="UniProtKB-SubCell"/>
</dbReference>
<dbReference type="InterPro" id="IPR001374">
    <property type="entry name" value="R3H_dom"/>
</dbReference>
<evidence type="ECO:0000259" key="7">
    <source>
        <dbReference type="PROSITE" id="PS51061"/>
    </source>
</evidence>
<dbReference type="HOGENOM" id="CLU_042512_0_1_14"/>
<evidence type="ECO:0000256" key="2">
    <source>
        <dbReference type="ARBA" id="ARBA00022884"/>
    </source>
</evidence>
<keyword evidence="4 6" id="KW-0143">Chaperone</keyword>
<dbReference type="Gene3D" id="3.30.30.80">
    <property type="entry name" value="probable RNA-binding protein from clostridium symbiosum atcc 14940"/>
    <property type="match status" value="1"/>
</dbReference>
<feature type="domain" description="R3H" evidence="7">
    <location>
        <begin position="139"/>
        <end position="205"/>
    </location>
</feature>
<dbReference type="PANTHER" id="PTHR35800:SF1">
    <property type="entry name" value="RNA-BINDING PROTEIN KHPB"/>
    <property type="match status" value="1"/>
</dbReference>
<comment type="domain">
    <text evidence="6">Has an N-terminal Jag-N domain and 2 RNA-binding domains (KH and R3H).</text>
</comment>
<dbReference type="Gene3D" id="3.30.1370.50">
    <property type="entry name" value="R3H-like domain"/>
    <property type="match status" value="1"/>
</dbReference>
<evidence type="ECO:0000256" key="5">
    <source>
        <dbReference type="ARBA" id="ARBA00023316"/>
    </source>
</evidence>
<evidence type="ECO:0000256" key="3">
    <source>
        <dbReference type="ARBA" id="ARBA00022960"/>
    </source>
</evidence>
<dbReference type="SMART" id="SM00393">
    <property type="entry name" value="R3H"/>
    <property type="match status" value="1"/>
</dbReference>
<dbReference type="Gene3D" id="3.30.300.20">
    <property type="match status" value="1"/>
</dbReference>
<dbReference type="Pfam" id="PF01424">
    <property type="entry name" value="R3H"/>
    <property type="match status" value="1"/>
</dbReference>
<keyword evidence="9" id="KW-1185">Reference proteome</keyword>
<dbReference type="Pfam" id="PF14804">
    <property type="entry name" value="Jag_N"/>
    <property type="match status" value="1"/>
</dbReference>
<dbReference type="Proteomes" id="UP000032740">
    <property type="component" value="Chromosome"/>
</dbReference>
<name>U4KQR0_ALTPJ</name>
<dbReference type="InterPro" id="IPR039247">
    <property type="entry name" value="KhpB"/>
</dbReference>
<dbReference type="PROSITE" id="PS51061">
    <property type="entry name" value="R3H"/>
    <property type="match status" value="1"/>
</dbReference>
<dbReference type="GO" id="GO:0009252">
    <property type="term" value="P:peptidoglycan biosynthetic process"/>
    <property type="evidence" value="ECO:0007669"/>
    <property type="project" value="UniProtKB-UniRule"/>
</dbReference>
<evidence type="ECO:0000256" key="6">
    <source>
        <dbReference type="HAMAP-Rule" id="MF_00867"/>
    </source>
</evidence>